<evidence type="ECO:0000259" key="5">
    <source>
        <dbReference type="Pfam" id="PF00849"/>
    </source>
</evidence>
<dbReference type="Proteomes" id="UP000242444">
    <property type="component" value="Unassembled WGS sequence"/>
</dbReference>
<dbReference type="Pfam" id="PF00849">
    <property type="entry name" value="PseudoU_synth_2"/>
    <property type="match status" value="1"/>
</dbReference>
<comment type="similarity">
    <text evidence="2">Belongs to the pseudouridine synthase RluA family.</text>
</comment>
<accession>A0A263DAL2</accession>
<organism evidence="6 7">
    <name type="scientific">Amycolatopsis antarctica</name>
    <dbReference type="NCBI Taxonomy" id="1854586"/>
    <lineage>
        <taxon>Bacteria</taxon>
        <taxon>Bacillati</taxon>
        <taxon>Actinomycetota</taxon>
        <taxon>Actinomycetes</taxon>
        <taxon>Pseudonocardiales</taxon>
        <taxon>Pseudonocardiaceae</taxon>
        <taxon>Amycolatopsis</taxon>
    </lineage>
</organism>
<dbReference type="EMBL" id="NKYE01000001">
    <property type="protein sequence ID" value="OZM75018.1"/>
    <property type="molecule type" value="Genomic_DNA"/>
</dbReference>
<dbReference type="InterPro" id="IPR006224">
    <property type="entry name" value="PsdUridine_synth_RluA-like_CS"/>
</dbReference>
<evidence type="ECO:0000256" key="1">
    <source>
        <dbReference type="ARBA" id="ARBA00000073"/>
    </source>
</evidence>
<dbReference type="AlphaFoldDB" id="A0A263DAL2"/>
<dbReference type="GO" id="GO:0003723">
    <property type="term" value="F:RNA binding"/>
    <property type="evidence" value="ECO:0007669"/>
    <property type="project" value="InterPro"/>
</dbReference>
<dbReference type="InterPro" id="IPR020103">
    <property type="entry name" value="PsdUridine_synth_cat_dom_sf"/>
</dbReference>
<dbReference type="Gene3D" id="3.30.2350.10">
    <property type="entry name" value="Pseudouridine synthase"/>
    <property type="match status" value="1"/>
</dbReference>
<comment type="catalytic activity">
    <reaction evidence="1">
        <text>a uridine in RNA = a pseudouridine in RNA</text>
        <dbReference type="Rhea" id="RHEA:48348"/>
        <dbReference type="Rhea" id="RHEA-COMP:12068"/>
        <dbReference type="Rhea" id="RHEA-COMP:12069"/>
        <dbReference type="ChEBI" id="CHEBI:65314"/>
        <dbReference type="ChEBI" id="CHEBI:65315"/>
    </reaction>
</comment>
<evidence type="ECO:0000256" key="2">
    <source>
        <dbReference type="ARBA" id="ARBA00010876"/>
    </source>
</evidence>
<gene>
    <name evidence="6" type="ORF">CFN78_02190</name>
</gene>
<protein>
    <recommendedName>
        <fullName evidence="3">RNA pseudouridylate synthase</fullName>
    </recommendedName>
    <alternativeName>
        <fullName evidence="4">RNA-uridine isomerase</fullName>
    </alternativeName>
</protein>
<name>A0A263DAL2_9PSEU</name>
<sequence length="260" mass="28395">MASGKRTWADIREGAVLYEDDAALLLNKPTGVSVLGERHDTDLVRLARDAGEELFAVHRIDKVTSGAILFAKELRHHGDLTRQFNKRTVGKAYLVLTRSSGLPARGRIDLPLSAGRKGRTRIAAPRDSITEHEGTWSVPASEILSEVKTYPSTTEFATVWTDGEHSLLVARPVTGRRHQIRVHLAWIGHPIEGDPLFDRQSTTRTCLHSWYLAFDAAWADGTRIARHAAPDAAFWAPAGAADPSALLTAADAGLATLLEN</sequence>
<dbReference type="PANTHER" id="PTHR21600:SF87">
    <property type="entry name" value="RNA PSEUDOURIDYLATE SYNTHASE DOMAIN-CONTAINING PROTEIN 1"/>
    <property type="match status" value="1"/>
</dbReference>
<dbReference type="PANTHER" id="PTHR21600">
    <property type="entry name" value="MITOCHONDRIAL RNA PSEUDOURIDINE SYNTHASE"/>
    <property type="match status" value="1"/>
</dbReference>
<dbReference type="PROSITE" id="PS01129">
    <property type="entry name" value="PSI_RLU"/>
    <property type="match status" value="1"/>
</dbReference>
<comment type="caution">
    <text evidence="6">The sequence shown here is derived from an EMBL/GenBank/DDBJ whole genome shotgun (WGS) entry which is preliminary data.</text>
</comment>
<dbReference type="InParanoid" id="A0A263DAL2"/>
<dbReference type="OrthoDB" id="9807829at2"/>
<evidence type="ECO:0000256" key="3">
    <source>
        <dbReference type="ARBA" id="ARBA00031870"/>
    </source>
</evidence>
<evidence type="ECO:0000256" key="4">
    <source>
        <dbReference type="ARBA" id="ARBA00033164"/>
    </source>
</evidence>
<evidence type="ECO:0000313" key="6">
    <source>
        <dbReference type="EMBL" id="OZM75018.1"/>
    </source>
</evidence>
<evidence type="ECO:0000313" key="7">
    <source>
        <dbReference type="Proteomes" id="UP000242444"/>
    </source>
</evidence>
<dbReference type="GO" id="GO:0000455">
    <property type="term" value="P:enzyme-directed rRNA pseudouridine synthesis"/>
    <property type="evidence" value="ECO:0007669"/>
    <property type="project" value="TreeGrafter"/>
</dbReference>
<feature type="domain" description="Pseudouridine synthase RsuA/RluA-like" evidence="5">
    <location>
        <begin position="24"/>
        <end position="185"/>
    </location>
</feature>
<proteinExistence type="inferred from homology"/>
<dbReference type="GO" id="GO:0009982">
    <property type="term" value="F:pseudouridine synthase activity"/>
    <property type="evidence" value="ECO:0007669"/>
    <property type="project" value="InterPro"/>
</dbReference>
<dbReference type="InterPro" id="IPR050188">
    <property type="entry name" value="RluA_PseudoU_synthase"/>
</dbReference>
<dbReference type="GO" id="GO:0140098">
    <property type="term" value="F:catalytic activity, acting on RNA"/>
    <property type="evidence" value="ECO:0007669"/>
    <property type="project" value="UniProtKB-ARBA"/>
</dbReference>
<keyword evidence="7" id="KW-1185">Reference proteome</keyword>
<dbReference type="InterPro" id="IPR006145">
    <property type="entry name" value="PsdUridine_synth_RsuA/RluA"/>
</dbReference>
<dbReference type="CDD" id="cd02869">
    <property type="entry name" value="PseudoU_synth_RluA_like"/>
    <property type="match status" value="1"/>
</dbReference>
<reference evidence="6 7" key="1">
    <citation type="submission" date="2017-07" db="EMBL/GenBank/DDBJ databases">
        <title>Amycolatopsis antarcticus sp. nov., isolated from the surface of an Antarcticus brown macroalga.</title>
        <authorList>
            <person name="Wang J."/>
            <person name="Leiva S."/>
            <person name="Huang J."/>
            <person name="Huang Y."/>
        </authorList>
    </citation>
    <scope>NUCLEOTIDE SEQUENCE [LARGE SCALE GENOMIC DNA]</scope>
    <source>
        <strain evidence="6 7">AU-G6</strain>
    </source>
</reference>
<dbReference type="SUPFAM" id="SSF55120">
    <property type="entry name" value="Pseudouridine synthase"/>
    <property type="match status" value="1"/>
</dbReference>